<dbReference type="OrthoDB" id="4749661at2"/>
<evidence type="ECO:0000313" key="2">
    <source>
        <dbReference type="Proteomes" id="UP000324701"/>
    </source>
</evidence>
<accession>A0A5B1BLP8</accession>
<protein>
    <submittedName>
        <fullName evidence="1">Uncharacterized protein</fullName>
    </submittedName>
</protein>
<gene>
    <name evidence="1" type="ORF">F0Q45_15585</name>
</gene>
<keyword evidence="2" id="KW-1185">Reference proteome</keyword>
<sequence>MSSDTIVDIGVGLKVLSNASGRMRVHATGFRFDTVRAVAIEDTVATVTGVCAVYAYPRTASVVIIYAPERCDTAAV</sequence>
<comment type="caution">
    <text evidence="1">The sequence shown here is derived from an EMBL/GenBank/DDBJ whole genome shotgun (WGS) entry which is preliminary data.</text>
</comment>
<name>A0A5B1BLP8_MYCSI</name>
<evidence type="ECO:0000313" key="1">
    <source>
        <dbReference type="EMBL" id="KAA1249356.1"/>
    </source>
</evidence>
<feature type="non-terminal residue" evidence="1">
    <location>
        <position position="76"/>
    </location>
</feature>
<proteinExistence type="predicted"/>
<dbReference type="EMBL" id="VTZN01000096">
    <property type="protein sequence ID" value="KAA1249356.1"/>
    <property type="molecule type" value="Genomic_DNA"/>
</dbReference>
<organism evidence="1 2">
    <name type="scientific">Mycobacterium simiae</name>
    <name type="common">Mycobacterium habana</name>
    <dbReference type="NCBI Taxonomy" id="1784"/>
    <lineage>
        <taxon>Bacteria</taxon>
        <taxon>Bacillati</taxon>
        <taxon>Actinomycetota</taxon>
        <taxon>Actinomycetes</taxon>
        <taxon>Mycobacteriales</taxon>
        <taxon>Mycobacteriaceae</taxon>
        <taxon>Mycobacterium</taxon>
        <taxon>Mycobacterium simiae complex</taxon>
    </lineage>
</organism>
<dbReference type="Proteomes" id="UP000324701">
    <property type="component" value="Unassembled WGS sequence"/>
</dbReference>
<dbReference type="AlphaFoldDB" id="A0A5B1BLP8"/>
<reference evidence="1 2" key="1">
    <citation type="submission" date="2019-09" db="EMBL/GenBank/DDBJ databases">
        <title>Report of infection by Mycobacterium simiae a patient suffering from pulmonary tuberculosis.</title>
        <authorList>
            <person name="Mohanty P.S."/>
            <person name="Bansal A.K."/>
            <person name="Singh H."/>
            <person name="Sharma S."/>
            <person name="Patil S.A."/>
            <person name="Upadhaya P."/>
            <person name="Singh P.K."/>
            <person name="Kumar D."/>
            <person name="Kumar S."/>
            <person name="Singh R.K."/>
            <person name="Chaudhary B."/>
        </authorList>
    </citation>
    <scope>NUCLEOTIDE SEQUENCE [LARGE SCALE GENOMIC DNA]</scope>
    <source>
        <strain evidence="1 2">JAL-560-SIM</strain>
    </source>
</reference>